<dbReference type="Pfam" id="PF00270">
    <property type="entry name" value="DEAD"/>
    <property type="match status" value="1"/>
</dbReference>
<comment type="subcellular location">
    <subcellularLocation>
        <location evidence="1">Nucleus</location>
    </subcellularLocation>
</comment>
<feature type="domain" description="Helicase C-terminal" evidence="13">
    <location>
        <begin position="467"/>
        <end position="642"/>
    </location>
</feature>
<evidence type="ECO:0000256" key="8">
    <source>
        <dbReference type="ARBA" id="ARBA00023242"/>
    </source>
</evidence>
<dbReference type="PANTHER" id="PTHR18934:SF83">
    <property type="entry name" value="PRE-MRNA-SPLICING FACTOR ATP-DEPENDENT RNA HELICASE DHX16"/>
    <property type="match status" value="1"/>
</dbReference>
<dbReference type="PANTHER" id="PTHR18934">
    <property type="entry name" value="ATP-DEPENDENT RNA HELICASE"/>
    <property type="match status" value="1"/>
</dbReference>
<feature type="compositionally biased region" description="Low complexity" evidence="10">
    <location>
        <begin position="1000"/>
        <end position="1028"/>
    </location>
</feature>
<feature type="compositionally biased region" description="Basic residues" evidence="10">
    <location>
        <begin position="1059"/>
        <end position="1068"/>
    </location>
</feature>
<dbReference type="GO" id="GO:0071013">
    <property type="term" value="C:catalytic step 2 spliceosome"/>
    <property type="evidence" value="ECO:0007669"/>
    <property type="project" value="TreeGrafter"/>
</dbReference>
<dbReference type="InterPro" id="IPR002464">
    <property type="entry name" value="DNA/RNA_helicase_DEAH_CS"/>
</dbReference>
<reference evidence="15" key="1">
    <citation type="journal article" date="2023" name="Mol. Phylogenet. Evol.">
        <title>Genome-scale phylogeny and comparative genomics of the fungal order Sordariales.</title>
        <authorList>
            <person name="Hensen N."/>
            <person name="Bonometti L."/>
            <person name="Westerberg I."/>
            <person name="Brannstrom I.O."/>
            <person name="Guillou S."/>
            <person name="Cros-Aarteil S."/>
            <person name="Calhoun S."/>
            <person name="Haridas S."/>
            <person name="Kuo A."/>
            <person name="Mondo S."/>
            <person name="Pangilinan J."/>
            <person name="Riley R."/>
            <person name="LaButti K."/>
            <person name="Andreopoulos B."/>
            <person name="Lipzen A."/>
            <person name="Chen C."/>
            <person name="Yan M."/>
            <person name="Daum C."/>
            <person name="Ng V."/>
            <person name="Clum A."/>
            <person name="Steindorff A."/>
            <person name="Ohm R.A."/>
            <person name="Martin F."/>
            <person name="Silar P."/>
            <person name="Natvig D.O."/>
            <person name="Lalanne C."/>
            <person name="Gautier V."/>
            <person name="Ament-Velasquez S.L."/>
            <person name="Kruys A."/>
            <person name="Hutchinson M.I."/>
            <person name="Powell A.J."/>
            <person name="Barry K."/>
            <person name="Miller A.N."/>
            <person name="Grigoriev I.V."/>
            <person name="Debuchy R."/>
            <person name="Gladieux P."/>
            <person name="Hiltunen Thoren M."/>
            <person name="Johannesson H."/>
        </authorList>
    </citation>
    <scope>NUCLEOTIDE SEQUENCE [LARGE SCALE GENOMIC DNA]</scope>
    <source>
        <strain evidence="15">CBS 284.82</strain>
    </source>
</reference>
<feature type="compositionally biased region" description="Basic and acidic residues" evidence="10">
    <location>
        <begin position="34"/>
        <end position="44"/>
    </location>
</feature>
<dbReference type="FunFam" id="3.40.50.300:FF:000726">
    <property type="entry name" value="Pre-mRNA-splicing factor ATP-dependent RNA helicase"/>
    <property type="match status" value="1"/>
</dbReference>
<dbReference type="GO" id="GO:0008380">
    <property type="term" value="P:RNA splicing"/>
    <property type="evidence" value="ECO:0007669"/>
    <property type="project" value="UniProtKB-KW"/>
</dbReference>
<dbReference type="Pfam" id="PF04408">
    <property type="entry name" value="WHD_HA2"/>
    <property type="match status" value="1"/>
</dbReference>
<feature type="region of interest" description="Disordered" evidence="10">
    <location>
        <begin position="912"/>
        <end position="935"/>
    </location>
</feature>
<dbReference type="InterPro" id="IPR001650">
    <property type="entry name" value="Helicase_C-like"/>
</dbReference>
<dbReference type="EMBL" id="MU854606">
    <property type="protein sequence ID" value="KAK4032481.1"/>
    <property type="molecule type" value="Genomic_DNA"/>
</dbReference>
<accession>A0AAN6P9X9</accession>
<evidence type="ECO:0000256" key="2">
    <source>
        <dbReference type="ARBA" id="ARBA00012552"/>
    </source>
</evidence>
<comment type="caution">
    <text evidence="14">The sequence shown here is derived from an EMBL/GenBank/DDBJ whole genome shotgun (WGS) entry which is preliminary data.</text>
</comment>
<dbReference type="InterPro" id="IPR000467">
    <property type="entry name" value="G_patch_dom"/>
</dbReference>
<dbReference type="EC" id="3.6.4.13" evidence="2"/>
<feature type="region of interest" description="Disordered" evidence="10">
    <location>
        <begin position="1174"/>
        <end position="1269"/>
    </location>
</feature>
<dbReference type="FunFam" id="3.40.50.300:FF:000767">
    <property type="entry name" value="Putative ATP-dependent RNA helicase DHX35"/>
    <property type="match status" value="1"/>
</dbReference>
<dbReference type="CDD" id="cd18791">
    <property type="entry name" value="SF2_C_RHA"/>
    <property type="match status" value="1"/>
</dbReference>
<dbReference type="GO" id="GO:0006397">
    <property type="term" value="P:mRNA processing"/>
    <property type="evidence" value="ECO:0007669"/>
    <property type="project" value="UniProtKB-KW"/>
</dbReference>
<dbReference type="Gene3D" id="3.40.50.300">
    <property type="entry name" value="P-loop containing nucleotide triphosphate hydrolases"/>
    <property type="match status" value="2"/>
</dbReference>
<dbReference type="Gene3D" id="3.30.70.330">
    <property type="match status" value="1"/>
</dbReference>
<dbReference type="SUPFAM" id="SSF52540">
    <property type="entry name" value="P-loop containing nucleoside triphosphate hydrolases"/>
    <property type="match status" value="1"/>
</dbReference>
<evidence type="ECO:0000256" key="1">
    <source>
        <dbReference type="ARBA" id="ARBA00004123"/>
    </source>
</evidence>
<evidence type="ECO:0000313" key="14">
    <source>
        <dbReference type="EMBL" id="KAK4032481.1"/>
    </source>
</evidence>
<dbReference type="Gene3D" id="1.20.120.1080">
    <property type="match status" value="1"/>
</dbReference>
<evidence type="ECO:0000313" key="15">
    <source>
        <dbReference type="Proteomes" id="UP001303115"/>
    </source>
</evidence>
<dbReference type="Pfam" id="PF21010">
    <property type="entry name" value="HA2_C"/>
    <property type="match status" value="1"/>
</dbReference>
<evidence type="ECO:0000259" key="13">
    <source>
        <dbReference type="PROSITE" id="PS51194"/>
    </source>
</evidence>
<evidence type="ECO:0000256" key="7">
    <source>
        <dbReference type="ARBA" id="ARBA00023187"/>
    </source>
</evidence>
<dbReference type="InterPro" id="IPR007502">
    <property type="entry name" value="Helicase-assoc_dom"/>
</dbReference>
<feature type="compositionally biased region" description="Polar residues" evidence="10">
    <location>
        <begin position="1029"/>
        <end position="1040"/>
    </location>
</feature>
<dbReference type="GO" id="GO:0016787">
    <property type="term" value="F:hydrolase activity"/>
    <property type="evidence" value="ECO:0007669"/>
    <property type="project" value="UniProtKB-KW"/>
</dbReference>
<keyword evidence="4" id="KW-0547">Nucleotide-binding</keyword>
<organism evidence="14 15">
    <name type="scientific">Parachaetomium inaequale</name>
    <dbReference type="NCBI Taxonomy" id="2588326"/>
    <lineage>
        <taxon>Eukaryota</taxon>
        <taxon>Fungi</taxon>
        <taxon>Dikarya</taxon>
        <taxon>Ascomycota</taxon>
        <taxon>Pezizomycotina</taxon>
        <taxon>Sordariomycetes</taxon>
        <taxon>Sordariomycetidae</taxon>
        <taxon>Sordariales</taxon>
        <taxon>Chaetomiaceae</taxon>
        <taxon>Parachaetomium</taxon>
    </lineage>
</organism>
<dbReference type="SUPFAM" id="SSF54928">
    <property type="entry name" value="RNA-binding domain, RBD"/>
    <property type="match status" value="1"/>
</dbReference>
<dbReference type="SMART" id="SM00490">
    <property type="entry name" value="HELICc"/>
    <property type="match status" value="1"/>
</dbReference>
<dbReference type="PROSITE" id="PS51194">
    <property type="entry name" value="HELICASE_CTER"/>
    <property type="match status" value="1"/>
</dbReference>
<evidence type="ECO:0000259" key="12">
    <source>
        <dbReference type="PROSITE" id="PS51192"/>
    </source>
</evidence>
<feature type="domain" description="Helicase ATP-binding" evidence="12">
    <location>
        <begin position="278"/>
        <end position="442"/>
    </location>
</feature>
<feature type="region of interest" description="Disordered" evidence="10">
    <location>
        <begin position="1"/>
        <end position="90"/>
    </location>
</feature>
<evidence type="ECO:0000256" key="6">
    <source>
        <dbReference type="ARBA" id="ARBA00022840"/>
    </source>
</evidence>
<feature type="region of interest" description="Disordered" evidence="10">
    <location>
        <begin position="968"/>
        <end position="1074"/>
    </location>
</feature>
<dbReference type="GO" id="GO:0005524">
    <property type="term" value="F:ATP binding"/>
    <property type="evidence" value="ECO:0007669"/>
    <property type="project" value="UniProtKB-KW"/>
</dbReference>
<evidence type="ECO:0000259" key="11">
    <source>
        <dbReference type="PROSITE" id="PS50174"/>
    </source>
</evidence>
<dbReference type="SMART" id="SM00443">
    <property type="entry name" value="G_patch"/>
    <property type="match status" value="1"/>
</dbReference>
<dbReference type="InterPro" id="IPR027417">
    <property type="entry name" value="P-loop_NTPase"/>
</dbReference>
<dbReference type="InterPro" id="IPR011545">
    <property type="entry name" value="DEAD/DEAH_box_helicase_dom"/>
</dbReference>
<dbReference type="Proteomes" id="UP001303115">
    <property type="component" value="Unassembled WGS sequence"/>
</dbReference>
<feature type="compositionally biased region" description="Polar residues" evidence="10">
    <location>
        <begin position="1334"/>
        <end position="1343"/>
    </location>
</feature>
<feature type="compositionally biased region" description="Low complexity" evidence="10">
    <location>
        <begin position="983"/>
        <end position="993"/>
    </location>
</feature>
<keyword evidence="3" id="KW-0507">mRNA processing</keyword>
<keyword evidence="15" id="KW-1185">Reference proteome</keyword>
<dbReference type="PROSITE" id="PS51192">
    <property type="entry name" value="HELICASE_ATP_BIND_1"/>
    <property type="match status" value="1"/>
</dbReference>
<name>A0AAN6P9X9_9PEZI</name>
<feature type="compositionally biased region" description="Pro residues" evidence="10">
    <location>
        <begin position="1177"/>
        <end position="1196"/>
    </location>
</feature>
<dbReference type="InterPro" id="IPR012677">
    <property type="entry name" value="Nucleotide-bd_a/b_plait_sf"/>
</dbReference>
<evidence type="ECO:0000256" key="5">
    <source>
        <dbReference type="ARBA" id="ARBA00022801"/>
    </source>
</evidence>
<feature type="compositionally biased region" description="Gly residues" evidence="10">
    <location>
        <begin position="1311"/>
        <end position="1324"/>
    </location>
</feature>
<keyword evidence="7" id="KW-0508">mRNA splicing</keyword>
<dbReference type="InterPro" id="IPR014001">
    <property type="entry name" value="Helicase_ATP-bd"/>
</dbReference>
<dbReference type="SMART" id="SM00847">
    <property type="entry name" value="HA2"/>
    <property type="match status" value="1"/>
</dbReference>
<dbReference type="Pfam" id="PF07717">
    <property type="entry name" value="OB_NTP_bind"/>
    <property type="match status" value="1"/>
</dbReference>
<feature type="compositionally biased region" description="Basic and acidic residues" evidence="10">
    <location>
        <begin position="54"/>
        <end position="87"/>
    </location>
</feature>
<evidence type="ECO:0000256" key="9">
    <source>
        <dbReference type="ARBA" id="ARBA00047984"/>
    </source>
</evidence>
<proteinExistence type="predicted"/>
<dbReference type="Pfam" id="PF00271">
    <property type="entry name" value="Helicase_C"/>
    <property type="match status" value="1"/>
</dbReference>
<dbReference type="GO" id="GO:0003724">
    <property type="term" value="F:RNA helicase activity"/>
    <property type="evidence" value="ECO:0007669"/>
    <property type="project" value="UniProtKB-EC"/>
</dbReference>
<evidence type="ECO:0000256" key="10">
    <source>
        <dbReference type="SAM" id="MobiDB-lite"/>
    </source>
</evidence>
<dbReference type="InterPro" id="IPR035979">
    <property type="entry name" value="RBD_domain_sf"/>
</dbReference>
<keyword evidence="6" id="KW-0067">ATP-binding</keyword>
<feature type="compositionally biased region" description="Basic and acidic residues" evidence="10">
    <location>
        <begin position="1252"/>
        <end position="1263"/>
    </location>
</feature>
<feature type="domain" description="G-patch" evidence="11">
    <location>
        <begin position="1267"/>
        <end position="1318"/>
    </location>
</feature>
<dbReference type="PROSITE" id="PS50174">
    <property type="entry name" value="G_PATCH"/>
    <property type="match status" value="1"/>
</dbReference>
<evidence type="ECO:0000256" key="4">
    <source>
        <dbReference type="ARBA" id="ARBA00022741"/>
    </source>
</evidence>
<gene>
    <name evidence="14" type="ORF">C8A01DRAFT_50747</name>
</gene>
<evidence type="ECO:0000256" key="3">
    <source>
        <dbReference type="ARBA" id="ARBA00022664"/>
    </source>
</evidence>
<comment type="catalytic activity">
    <reaction evidence="9">
        <text>ATP + H2O = ADP + phosphate + H(+)</text>
        <dbReference type="Rhea" id="RHEA:13065"/>
        <dbReference type="ChEBI" id="CHEBI:15377"/>
        <dbReference type="ChEBI" id="CHEBI:15378"/>
        <dbReference type="ChEBI" id="CHEBI:30616"/>
        <dbReference type="ChEBI" id="CHEBI:43474"/>
        <dbReference type="ChEBI" id="CHEBI:456216"/>
        <dbReference type="EC" id="3.6.4.13"/>
    </reaction>
</comment>
<sequence length="1455" mass="160923">MSSKRYAFVPMDDEPAPSTRDDRRDRKDRKDRKRDRSLSRDRSKSPRRHKSRRHDGDESPRTDRDGSSRTHRGDSKRDDSKMSDLRLKSRQQYLAKREAERLALLRKQVAEETAELRSGVRLSEREKAEFAKNREILRLAEERAHIDDYQDGYRLPDQYGADSKKKEDTLYKRHVERDMYGNEKHVTEYEEWEREQTVKARAQIQTREREDEGEYDFLLDEDAITFVRDAAKYAQPSDGLTPEQRILKEKIDAAEKAHKTIQEVRKSLPVYAYRDAFLEAIKEYQVLILVGETGSGKTTQIPQYLHESGFTKDGMKVACTQPRRVAAMSVAARVADEMGVRVGHEVGYSIRFEDCTSDKTILKYMTDGMLLREMVTSPTLEGYSAIMIDEAHERTVHTDILLALIKDLTRARPELKLVISSATLNAEKFSAYFDDAPIFNVPGRVHPVETYYTSAPESNYLEASLVTVFQIHATQPEGGILVFLTGQEEIDKACERVEEIKRKLGSRVPEIIALPIYANMPSELQAKIFEPTPPKARKVVFSTNIAETSLTIDGIVYVIDCGYVKENTFSPVGTTGQSTLAVVPCSRAAANQRMGRAGRVRPGKCFRLYTKFAYLSEMDESPTPEIQRTSLSSVVLQLKALGIDDLLGFDFLDPPPTELLIKSLNMLYALGALNSGGALTRVGRQMGEFPAEPMLAKALIAATQEGCVEEVLTVVSMLGEGATLFFRPKDKKVHADSARARFTVKDGGDHLTLLNVYNQWVEADYSPIWAKENFLTQRSLTRARDVRDQLAKLCDRVLEGATSSCGGIANLPPVLRALTSAFFLNAARLNRGGDGYRTLKNNMTVYVHPSSVVKAIDPPPKVIIYHELVVTSREYVRSVIPIEAKWLTEFGGHYYDKKDVDVLEAKKLPKERKLTEMAAPPPQPPPRGGGMSLYANLLDTDGAASISRDPVLFKNDDKDDAPAARKAINPALRFQPIRRPQITKPSSSSSSSKPKPKPAFPKAPAAATLPPSSSLAAAAIPPTSTAPAQNRNTLADWTATTEDDEYLYSHGGTGEKRQRGGRRKKKNKRGVEDVPRETDWDELYDPARPTNVEEYLRSEERVREVRDWRAVLYAHRRGRASSARGGGNQFAPPASFTFAPPPMSPPRAAVAVAAASVPDAATGDDAYARRLALSGMAPPPPATAAPSPIPPPPPPTDTDSTTISRAPIRYSQPPPNPDAMDVDIPKPDDADYDPEVDYTSILVPPTTNFPKQEQDQQEAERTTRPGQQGFAQRLMAKYGWTKGTGLGASQSGITSALRVQVEKRKRKPDAEGGGFVAGSSGGRGKIIAPKSKAKSTPNPNINTEEGGAAAGGPGGKFGKMSVVVVLDKMLDGMPDVEAEVEAGLGQEIGEECGERYGRVERIVVDVEGGRVFIRFVEGVSALRAVNALEGRIFNGNAITARFYNEEQFEDGVYDG</sequence>
<dbReference type="GO" id="GO:0005684">
    <property type="term" value="C:U2-type spliceosomal complex"/>
    <property type="evidence" value="ECO:0007669"/>
    <property type="project" value="UniProtKB-ARBA"/>
</dbReference>
<dbReference type="GO" id="GO:0003723">
    <property type="term" value="F:RNA binding"/>
    <property type="evidence" value="ECO:0007669"/>
    <property type="project" value="TreeGrafter"/>
</dbReference>
<dbReference type="SMART" id="SM00487">
    <property type="entry name" value="DEXDc"/>
    <property type="match status" value="1"/>
</dbReference>
<keyword evidence="8" id="KW-0539">Nucleus</keyword>
<dbReference type="PROSITE" id="PS00690">
    <property type="entry name" value="DEAH_ATP_HELICASE"/>
    <property type="match status" value="1"/>
</dbReference>
<keyword evidence="5" id="KW-0378">Hydrolase</keyword>
<dbReference type="InterPro" id="IPR048333">
    <property type="entry name" value="HA2_WH"/>
</dbReference>
<dbReference type="Pfam" id="PF01585">
    <property type="entry name" value="G-patch"/>
    <property type="match status" value="1"/>
</dbReference>
<feature type="region of interest" description="Disordered" evidence="10">
    <location>
        <begin position="1303"/>
        <end position="1349"/>
    </location>
</feature>
<dbReference type="InterPro" id="IPR011709">
    <property type="entry name" value="DEAD-box_helicase_OB_fold"/>
</dbReference>
<protein>
    <recommendedName>
        <fullName evidence="2">RNA helicase</fullName>
        <ecNumber evidence="2">3.6.4.13</ecNumber>
    </recommendedName>
</protein>